<sequence length="356" mass="38599">MRHSRHSTKRKSMVNSSHHAERGEKIKRSLPIRLARGAMFTVAALAYLFVSTSLLLFHGPYQSLKNYFIQSLDTTMHGYLLKPLSLWTLPESEIDKYKPNLGIRGPSALPTLVDYSNGTNGHSPTSIKMETIHEPTFTAYVMFISPPTRVEVAVTKYIGVRGETVSEFVNDTGAIAGINAGAFQDSHHWRGTGGIPLGITMHNGQLVHNDPSQWNDDPTIGITNKGQLIVGSYTVQQLRQMGVTQSVAFGPVLIQNGKPVYGINTWGVAPRTAIGQLRNGTMVFVVTDGRLVNGVNDLGASIAELRQLMLNLGCINAANLDGGSSATMVYNGKLINTPTDVLGERAVATAFVVMPN</sequence>
<dbReference type="Pfam" id="PF09992">
    <property type="entry name" value="NAGPA"/>
    <property type="match status" value="1"/>
</dbReference>
<evidence type="ECO:0000256" key="2">
    <source>
        <dbReference type="SAM" id="Phobius"/>
    </source>
</evidence>
<proteinExistence type="predicted"/>
<dbReference type="PANTHER" id="PTHR40446">
    <property type="entry name" value="N-ACETYLGLUCOSAMINE-1-PHOSPHODIESTER ALPHA-N-ACETYLGLUCOSAMINIDASE"/>
    <property type="match status" value="1"/>
</dbReference>
<keyword evidence="2" id="KW-0472">Membrane</keyword>
<evidence type="ECO:0000256" key="1">
    <source>
        <dbReference type="SAM" id="MobiDB-lite"/>
    </source>
</evidence>
<feature type="domain" description="Phosphodiester glycosidase" evidence="3">
    <location>
        <begin position="173"/>
        <end position="354"/>
    </location>
</feature>
<name>A0A1M6NYV7_9BACL</name>
<dbReference type="Proteomes" id="UP000184016">
    <property type="component" value="Unassembled WGS sequence"/>
</dbReference>
<organism evidence="4 5">
    <name type="scientific">Alicyclobacillus tolerans</name>
    <dbReference type="NCBI Taxonomy" id="90970"/>
    <lineage>
        <taxon>Bacteria</taxon>
        <taxon>Bacillati</taxon>
        <taxon>Bacillota</taxon>
        <taxon>Bacilli</taxon>
        <taxon>Bacillales</taxon>
        <taxon>Alicyclobacillaceae</taxon>
        <taxon>Alicyclobacillus</taxon>
    </lineage>
</organism>
<evidence type="ECO:0000259" key="3">
    <source>
        <dbReference type="Pfam" id="PF09992"/>
    </source>
</evidence>
<reference evidence="5" key="1">
    <citation type="submission" date="2016-11" db="EMBL/GenBank/DDBJ databases">
        <authorList>
            <person name="Varghese N."/>
            <person name="Submissions S."/>
        </authorList>
    </citation>
    <scope>NUCLEOTIDE SEQUENCE [LARGE SCALE GENOMIC DNA]</scope>
    <source>
        <strain evidence="5">USBA-503</strain>
    </source>
</reference>
<feature type="compositionally biased region" description="Basic residues" evidence="1">
    <location>
        <begin position="1"/>
        <end position="12"/>
    </location>
</feature>
<keyword evidence="2" id="KW-1133">Transmembrane helix</keyword>
<dbReference type="EMBL" id="FRAF01000007">
    <property type="protein sequence ID" value="SHK00919.1"/>
    <property type="molecule type" value="Genomic_DNA"/>
</dbReference>
<feature type="region of interest" description="Disordered" evidence="1">
    <location>
        <begin position="1"/>
        <end position="24"/>
    </location>
</feature>
<keyword evidence="2" id="KW-0812">Transmembrane</keyword>
<feature type="transmembrane region" description="Helical" evidence="2">
    <location>
        <begin position="34"/>
        <end position="57"/>
    </location>
</feature>
<dbReference type="InterPro" id="IPR018711">
    <property type="entry name" value="NAGPA"/>
</dbReference>
<accession>A0A1M6NYV7</accession>
<gene>
    <name evidence="4" type="ORF">SAMN05443507_10732</name>
</gene>
<evidence type="ECO:0000313" key="4">
    <source>
        <dbReference type="EMBL" id="SHK00919.1"/>
    </source>
</evidence>
<keyword evidence="5" id="KW-1185">Reference proteome</keyword>
<dbReference type="AlphaFoldDB" id="A0A1M6NYV7"/>
<dbReference type="PANTHER" id="PTHR40446:SF2">
    <property type="entry name" value="N-ACETYLGLUCOSAMINE-1-PHOSPHODIESTER ALPHA-N-ACETYLGLUCOSAMINIDASE"/>
    <property type="match status" value="1"/>
</dbReference>
<dbReference type="STRING" id="1830138.SAMN05443507_10732"/>
<protein>
    <submittedName>
        <fullName evidence="4">Exopolysaccharide biosynthesis protein</fullName>
    </submittedName>
</protein>
<evidence type="ECO:0000313" key="5">
    <source>
        <dbReference type="Proteomes" id="UP000184016"/>
    </source>
</evidence>